<feature type="compositionally biased region" description="Gly residues" evidence="1">
    <location>
        <begin position="19"/>
        <end position="31"/>
    </location>
</feature>
<gene>
    <name evidence="2" type="ORF">HAX54_017218</name>
</gene>
<evidence type="ECO:0000313" key="3">
    <source>
        <dbReference type="Proteomes" id="UP000823775"/>
    </source>
</evidence>
<evidence type="ECO:0000256" key="1">
    <source>
        <dbReference type="SAM" id="MobiDB-lite"/>
    </source>
</evidence>
<reference evidence="2 3" key="1">
    <citation type="journal article" date="2021" name="BMC Genomics">
        <title>Datura genome reveals duplications of psychoactive alkaloid biosynthetic genes and high mutation rate following tissue culture.</title>
        <authorList>
            <person name="Rajewski A."/>
            <person name="Carter-House D."/>
            <person name="Stajich J."/>
            <person name="Litt A."/>
        </authorList>
    </citation>
    <scope>NUCLEOTIDE SEQUENCE [LARGE SCALE GENOMIC DNA]</scope>
    <source>
        <strain evidence="2">AR-01</strain>
    </source>
</reference>
<dbReference type="Proteomes" id="UP000823775">
    <property type="component" value="Unassembled WGS sequence"/>
</dbReference>
<comment type="caution">
    <text evidence="2">The sequence shown here is derived from an EMBL/GenBank/DDBJ whole genome shotgun (WGS) entry which is preliminary data.</text>
</comment>
<dbReference type="EMBL" id="JACEIK010021313">
    <property type="protein sequence ID" value="MCE5166305.1"/>
    <property type="molecule type" value="Genomic_DNA"/>
</dbReference>
<name>A0ABS8Y6S6_DATST</name>
<proteinExistence type="predicted"/>
<keyword evidence="3" id="KW-1185">Reference proteome</keyword>
<feature type="region of interest" description="Disordered" evidence="1">
    <location>
        <begin position="1"/>
        <end position="65"/>
    </location>
</feature>
<protein>
    <submittedName>
        <fullName evidence="2">Uncharacterized protein</fullName>
    </submittedName>
</protein>
<evidence type="ECO:0000313" key="2">
    <source>
        <dbReference type="EMBL" id="MCE5166305.1"/>
    </source>
</evidence>
<organism evidence="2 3">
    <name type="scientific">Datura stramonium</name>
    <name type="common">Jimsonweed</name>
    <name type="synonym">Common thornapple</name>
    <dbReference type="NCBI Taxonomy" id="4076"/>
    <lineage>
        <taxon>Eukaryota</taxon>
        <taxon>Viridiplantae</taxon>
        <taxon>Streptophyta</taxon>
        <taxon>Embryophyta</taxon>
        <taxon>Tracheophyta</taxon>
        <taxon>Spermatophyta</taxon>
        <taxon>Magnoliopsida</taxon>
        <taxon>eudicotyledons</taxon>
        <taxon>Gunneridae</taxon>
        <taxon>Pentapetalae</taxon>
        <taxon>asterids</taxon>
        <taxon>lamiids</taxon>
        <taxon>Solanales</taxon>
        <taxon>Solanaceae</taxon>
        <taxon>Solanoideae</taxon>
        <taxon>Datureae</taxon>
        <taxon>Datura</taxon>
    </lineage>
</organism>
<accession>A0ABS8Y6S6</accession>
<sequence length="65" mass="6814">MAKKRTSSFASRSKAPVGWGVGHGTTAGGSRAGAHQTRAQTRAHENPQPEVVNGSHPRVATPKRV</sequence>